<organism evidence="1 2">
    <name type="scientific">Ktedonobacter robiniae</name>
    <dbReference type="NCBI Taxonomy" id="2778365"/>
    <lineage>
        <taxon>Bacteria</taxon>
        <taxon>Bacillati</taxon>
        <taxon>Chloroflexota</taxon>
        <taxon>Ktedonobacteria</taxon>
        <taxon>Ktedonobacterales</taxon>
        <taxon>Ktedonobacteraceae</taxon>
        <taxon>Ktedonobacter</taxon>
    </lineage>
</organism>
<accession>A0ABQ3UTR7</accession>
<proteinExistence type="predicted"/>
<dbReference type="Proteomes" id="UP000654345">
    <property type="component" value="Unassembled WGS sequence"/>
</dbReference>
<evidence type="ECO:0000313" key="1">
    <source>
        <dbReference type="EMBL" id="GHO56234.1"/>
    </source>
</evidence>
<protein>
    <recommendedName>
        <fullName evidence="3">Bacterial bifunctional deaminase-reductase C-terminal domain-containing protein</fullName>
    </recommendedName>
</protein>
<comment type="caution">
    <text evidence="1">The sequence shown here is derived from an EMBL/GenBank/DDBJ whole genome shotgun (WGS) entry which is preliminary data.</text>
</comment>
<evidence type="ECO:0000313" key="2">
    <source>
        <dbReference type="Proteomes" id="UP000654345"/>
    </source>
</evidence>
<dbReference type="EMBL" id="BNJG01000002">
    <property type="protein sequence ID" value="GHO56234.1"/>
    <property type="molecule type" value="Genomic_DNA"/>
</dbReference>
<reference evidence="1 2" key="1">
    <citation type="journal article" date="2021" name="Int. J. Syst. Evol. Microbiol.">
        <title>Reticulibacter mediterranei gen. nov., sp. nov., within the new family Reticulibacteraceae fam. nov., and Ktedonospora formicarum gen. nov., sp. nov., Ktedonobacter robiniae sp. nov., Dictyobacter formicarum sp. nov. and Dictyobacter arantiisoli sp. nov., belonging to the class Ktedonobacteria.</title>
        <authorList>
            <person name="Yabe S."/>
            <person name="Zheng Y."/>
            <person name="Wang C.M."/>
            <person name="Sakai Y."/>
            <person name="Abe K."/>
            <person name="Yokota A."/>
            <person name="Donadio S."/>
            <person name="Cavaletti L."/>
            <person name="Monciardini P."/>
        </authorList>
    </citation>
    <scope>NUCLEOTIDE SEQUENCE [LARGE SCALE GENOMIC DNA]</scope>
    <source>
        <strain evidence="1 2">SOSP1-30</strain>
    </source>
</reference>
<keyword evidence="2" id="KW-1185">Reference proteome</keyword>
<name>A0ABQ3UTR7_9CHLR</name>
<evidence type="ECO:0008006" key="3">
    <source>
        <dbReference type="Google" id="ProtNLM"/>
    </source>
</evidence>
<gene>
    <name evidence="1" type="ORF">KSB_47090</name>
</gene>
<sequence length="61" mass="6505">MIDAFWLKIYPITLGTGKRLFAQGTIPAAFKVSKSLVTPIGVIVTNLERAGEVATGRTVGE</sequence>